<dbReference type="SUPFAM" id="SSF81383">
    <property type="entry name" value="F-box domain"/>
    <property type="match status" value="1"/>
</dbReference>
<accession>D8Q6S9</accession>
<feature type="non-terminal residue" evidence="2">
    <location>
        <position position="527"/>
    </location>
</feature>
<evidence type="ECO:0000313" key="3">
    <source>
        <dbReference type="Proteomes" id="UP000007431"/>
    </source>
</evidence>
<dbReference type="AlphaFoldDB" id="D8Q6S9"/>
<feature type="domain" description="F-box" evidence="1">
    <location>
        <begin position="24"/>
        <end position="70"/>
    </location>
</feature>
<dbReference type="GeneID" id="9588968"/>
<dbReference type="Proteomes" id="UP000007431">
    <property type="component" value="Unassembled WGS sequence"/>
</dbReference>
<dbReference type="InParanoid" id="D8Q6S9"/>
<dbReference type="RefSeq" id="XP_003031196.1">
    <property type="nucleotide sequence ID" value="XM_003031150.1"/>
</dbReference>
<keyword evidence="3" id="KW-1185">Reference proteome</keyword>
<dbReference type="HOGENOM" id="CLU_529084_0_0_1"/>
<proteinExistence type="predicted"/>
<protein>
    <recommendedName>
        <fullName evidence="1">F-box domain-containing protein</fullName>
    </recommendedName>
</protein>
<dbReference type="EMBL" id="GL377307">
    <property type="protein sequence ID" value="EFI96293.1"/>
    <property type="molecule type" value="Genomic_DNA"/>
</dbReference>
<sequence length="527" mass="58717">MVFGKLISSVLPLRWLGAENDQGPFRLLDLPQDIVERVIGLALPLDIVSLRKTCKALSSLSAKQWIWLEVATTIAEERDMLLPQSFFNSMSIRDLENFACAPFIYVHRLQLAGRGEAPITAALKFQLRPRRLHSLPKLFLHAGHNPVTNLTLVSGGQYLLANSEALTNSTIRLLRLFNSTEGAIQTPELAVLSLQGNHRLSDHWTLRQRRGVLRIVVLERILRSAVDIPVLWETNSEFGATSESRIAIFDVDTTAAQPEFALVARTSEQLPVPFERSAVSHCDEDRVVFCGARAIAIWDFTRDSVLTLDLENPSPPYTIKVLQNRVVYFHCLFVAVYLLPDNASGHLGLLTPTYKLPHHQWGNITYVFFSSAPPTSNEPLFYHTYARKSKTIRTYELPLGASAPISHSPRAVRYASEENRSSHDPWGIHPAPYTTIGNTHVVARLEISTSPGIVWLDMGNASSTNGPLERRRSSVSIGYANLSLWESFPNMGIQAMTFDTATGRACATDIFGHLHVADYADQTSVSR</sequence>
<dbReference type="InterPro" id="IPR036047">
    <property type="entry name" value="F-box-like_dom_sf"/>
</dbReference>
<name>D8Q6S9_SCHCM</name>
<reference evidence="2 3" key="1">
    <citation type="journal article" date="2010" name="Nat. Biotechnol.">
        <title>Genome sequence of the model mushroom Schizophyllum commune.</title>
        <authorList>
            <person name="Ohm R.A."/>
            <person name="de Jong J.F."/>
            <person name="Lugones L.G."/>
            <person name="Aerts A."/>
            <person name="Kothe E."/>
            <person name="Stajich J.E."/>
            <person name="de Vries R.P."/>
            <person name="Record E."/>
            <person name="Levasseur A."/>
            <person name="Baker S.E."/>
            <person name="Bartholomew K.A."/>
            <person name="Coutinho P.M."/>
            <person name="Erdmann S."/>
            <person name="Fowler T.J."/>
            <person name="Gathman A.C."/>
            <person name="Lombard V."/>
            <person name="Henrissat B."/>
            <person name="Knabe N."/>
            <person name="Kuees U."/>
            <person name="Lilly W.W."/>
            <person name="Lindquist E."/>
            <person name="Lucas S."/>
            <person name="Magnuson J.K."/>
            <person name="Piumi F."/>
            <person name="Raudaskoski M."/>
            <person name="Salamov A."/>
            <person name="Schmutz J."/>
            <person name="Schwarze F.W.M.R."/>
            <person name="vanKuyk P.A."/>
            <person name="Horton J.S."/>
            <person name="Grigoriev I.V."/>
            <person name="Woesten H.A.B."/>
        </authorList>
    </citation>
    <scope>NUCLEOTIDE SEQUENCE [LARGE SCALE GENOMIC DNA]</scope>
    <source>
        <strain evidence="3">H4-8 / FGSC 9210</strain>
    </source>
</reference>
<organism evidence="3">
    <name type="scientific">Schizophyllum commune (strain H4-8 / FGSC 9210)</name>
    <name type="common">Split gill fungus</name>
    <dbReference type="NCBI Taxonomy" id="578458"/>
    <lineage>
        <taxon>Eukaryota</taxon>
        <taxon>Fungi</taxon>
        <taxon>Dikarya</taxon>
        <taxon>Basidiomycota</taxon>
        <taxon>Agaricomycotina</taxon>
        <taxon>Agaricomycetes</taxon>
        <taxon>Agaricomycetidae</taxon>
        <taxon>Agaricales</taxon>
        <taxon>Schizophyllaceae</taxon>
        <taxon>Schizophyllum</taxon>
    </lineage>
</organism>
<evidence type="ECO:0000313" key="2">
    <source>
        <dbReference type="EMBL" id="EFI96293.1"/>
    </source>
</evidence>
<dbReference type="PROSITE" id="PS50181">
    <property type="entry name" value="FBOX"/>
    <property type="match status" value="1"/>
</dbReference>
<evidence type="ECO:0000259" key="1">
    <source>
        <dbReference type="PROSITE" id="PS50181"/>
    </source>
</evidence>
<dbReference type="OrthoDB" id="424465at2759"/>
<dbReference type="InterPro" id="IPR001810">
    <property type="entry name" value="F-box_dom"/>
</dbReference>
<gene>
    <name evidence="2" type="ORF">SCHCODRAFT_109510</name>
</gene>
<dbReference type="KEGG" id="scm:SCHCO_02679102"/>
<dbReference type="VEuPathDB" id="FungiDB:SCHCODRAFT_02679102"/>